<dbReference type="GO" id="GO:0006508">
    <property type="term" value="P:proteolysis"/>
    <property type="evidence" value="ECO:0007669"/>
    <property type="project" value="UniProtKB-KW"/>
</dbReference>
<dbReference type="InterPro" id="IPR050626">
    <property type="entry name" value="Peptidase_M16"/>
</dbReference>
<dbReference type="EMBL" id="JBGBPQ010000022">
    <property type="protein sequence ID" value="KAL1503357.1"/>
    <property type="molecule type" value="Genomic_DNA"/>
</dbReference>
<dbReference type="SUPFAM" id="SSF63411">
    <property type="entry name" value="LuxS/MPP-like metallohydrolase"/>
    <property type="match status" value="4"/>
</dbReference>
<evidence type="ECO:0000259" key="9">
    <source>
        <dbReference type="Pfam" id="PF05193"/>
    </source>
</evidence>
<protein>
    <recommendedName>
        <fullName evidence="12">Mitochondrial-processing peptidase subunit beta</fullName>
    </recommendedName>
</protein>
<dbReference type="Gene3D" id="3.30.830.10">
    <property type="entry name" value="Metalloenzyme, LuxS/M16 peptidase-like"/>
    <property type="match status" value="4"/>
</dbReference>
<keyword evidence="4" id="KW-0378">Hydrolase</keyword>
<keyword evidence="2" id="KW-0645">Protease</keyword>
<keyword evidence="11" id="KW-1185">Reference proteome</keyword>
<dbReference type="Pfam" id="PF00675">
    <property type="entry name" value="Peptidase_M16"/>
    <property type="match status" value="1"/>
</dbReference>
<feature type="domain" description="Peptidase M16 N-terminal" evidence="8">
    <location>
        <begin position="49"/>
        <end position="169"/>
    </location>
</feature>
<keyword evidence="6" id="KW-0482">Metalloprotease</keyword>
<proteinExistence type="inferred from homology"/>
<evidence type="ECO:0000256" key="3">
    <source>
        <dbReference type="ARBA" id="ARBA00022723"/>
    </source>
</evidence>
<dbReference type="GO" id="GO:0004222">
    <property type="term" value="F:metalloendopeptidase activity"/>
    <property type="evidence" value="ECO:0007669"/>
    <property type="project" value="InterPro"/>
</dbReference>
<dbReference type="InterPro" id="IPR001431">
    <property type="entry name" value="Pept_M16_Zn_BS"/>
</dbReference>
<dbReference type="InterPro" id="IPR011249">
    <property type="entry name" value="Metalloenz_LuxS/M16"/>
</dbReference>
<dbReference type="PANTHER" id="PTHR43690">
    <property type="entry name" value="NARDILYSIN"/>
    <property type="match status" value="1"/>
</dbReference>
<evidence type="ECO:0008006" key="12">
    <source>
        <dbReference type="Google" id="ProtNLM"/>
    </source>
</evidence>
<dbReference type="PROSITE" id="PS00143">
    <property type="entry name" value="INSULINASE"/>
    <property type="match status" value="1"/>
</dbReference>
<evidence type="ECO:0000256" key="5">
    <source>
        <dbReference type="ARBA" id="ARBA00022833"/>
    </source>
</evidence>
<accession>A0AB34IPG5</accession>
<evidence type="ECO:0000256" key="6">
    <source>
        <dbReference type="ARBA" id="ARBA00023049"/>
    </source>
</evidence>
<comment type="caution">
    <text evidence="10">The sequence shown here is derived from an EMBL/GenBank/DDBJ whole genome shotgun (WGS) entry which is preliminary data.</text>
</comment>
<keyword evidence="5" id="KW-0862">Zinc</keyword>
<dbReference type="Pfam" id="PF05193">
    <property type="entry name" value="Peptidase_M16_C"/>
    <property type="match status" value="2"/>
</dbReference>
<evidence type="ECO:0000313" key="11">
    <source>
        <dbReference type="Proteomes" id="UP001515480"/>
    </source>
</evidence>
<evidence type="ECO:0000259" key="8">
    <source>
        <dbReference type="Pfam" id="PF00675"/>
    </source>
</evidence>
<dbReference type="GO" id="GO:0046872">
    <property type="term" value="F:metal ion binding"/>
    <property type="evidence" value="ECO:0007669"/>
    <property type="project" value="UniProtKB-KW"/>
</dbReference>
<organism evidence="10 11">
    <name type="scientific">Prymnesium parvum</name>
    <name type="common">Toxic golden alga</name>
    <dbReference type="NCBI Taxonomy" id="97485"/>
    <lineage>
        <taxon>Eukaryota</taxon>
        <taxon>Haptista</taxon>
        <taxon>Haptophyta</taxon>
        <taxon>Prymnesiophyceae</taxon>
        <taxon>Prymnesiales</taxon>
        <taxon>Prymnesiaceae</taxon>
        <taxon>Prymnesium</taxon>
    </lineage>
</organism>
<dbReference type="AlphaFoldDB" id="A0AB34IPG5"/>
<evidence type="ECO:0000256" key="7">
    <source>
        <dbReference type="RuleBase" id="RU004447"/>
    </source>
</evidence>
<evidence type="ECO:0000256" key="2">
    <source>
        <dbReference type="ARBA" id="ARBA00022670"/>
    </source>
</evidence>
<evidence type="ECO:0000256" key="4">
    <source>
        <dbReference type="ARBA" id="ARBA00022801"/>
    </source>
</evidence>
<dbReference type="InterPro" id="IPR011765">
    <property type="entry name" value="Pept_M16_N"/>
</dbReference>
<feature type="domain" description="Peptidase M16 C-terminal" evidence="9">
    <location>
        <begin position="210"/>
        <end position="393"/>
    </location>
</feature>
<dbReference type="InterPro" id="IPR007863">
    <property type="entry name" value="Peptidase_M16_C"/>
</dbReference>
<dbReference type="Proteomes" id="UP001515480">
    <property type="component" value="Unassembled WGS sequence"/>
</dbReference>
<sequence length="1005" mass="112195">MAGLLDPSVTSQPRLPSLQISSPRMELPIDPQVAHGTLPCGLTYYVKANGKPARRVALQLAVRTGSVNEEDHERGMAHMIEHLGFRATRNYPNFALVKFLESIGASFGACQNAYTSFDETVYMLTVPIDTPALLREAVRILHEWASRIRLSEEDVEGERRVVLEELREGRTSRGRMAEAYWEEFAKGSKYAERMPIGTEAGILQASSRGLKAFYRKWYSLAQMAAVVVGDFDDVQAVCEMLREEFSSEPCLPEAQRAALLSPPRPLTIPSHTEPRVVCLEDPEATGCEVSLECKQPRAVQTSTAATLLRYIRINLCADAINQRLHAISKREGAPMFAAAAGNRLPCRAVESYTVTASTAPGQQLRALKVLLVELERIKAHGFSELELGLVKANYLSELKTAYVERLQFDSSQLARECTSHFLSGELLLGIDIEVAASRALLESVSAEALREEVSNWALRSSCVVKLVAPNHRFGSSGPKPPTAHEVREIIREVMGQSYSELTAWASQTTRKSLEELLPRQPSPGAVISSRQWRGSFVEEWQLSNGMTVFVRPTQLQNDELLIHGMAYGGLSELPLRSYLTAALSDWIATESGAFGCGPVELVELLAGKNVNVSTESKQYSRHFSAECSPQDIDSCLLLLHLLFTTPRTPTSAAVKQINQLLVNSVINRQRDPLARWAERVVEVNTCGHPCFRKPTIWDVRHLDTLAACKYFDSSFSAPGQFQVFIVGSIQLERLKPLVERWLASIPSPGPSANQRRQLHQLTPLRVRFPRGVVLERIALPMVEPLSCTQITWHFALDDGRNEYTQVHEMVLACKVLEIRLRQRLRFESSSAYMTSLQLDFSSHSSPDPADCTAVNLLVGFCSQVGRDDQMVEIVRFELKRLCSHPPPEAELRSAREILRKEHEDSLQTNQYWLSLLVKTASSVRVSGSCEERFNLWETLRVQAHEETNEHILHKALRLLDLENYTVVTLVPTRLPPLCTNAAASINESMLRCVAPARLPQGDKCC</sequence>
<gene>
    <name evidence="10" type="ORF">AB1Y20_011409</name>
</gene>
<evidence type="ECO:0000313" key="10">
    <source>
        <dbReference type="EMBL" id="KAL1503357.1"/>
    </source>
</evidence>
<dbReference type="PANTHER" id="PTHR43690:SF34">
    <property type="entry name" value="ZINC PROTEASE PQQL-LIKE"/>
    <property type="match status" value="1"/>
</dbReference>
<name>A0AB34IPG5_PRYPA</name>
<comment type="similarity">
    <text evidence="1 7">Belongs to the peptidase M16 family.</text>
</comment>
<evidence type="ECO:0000256" key="1">
    <source>
        <dbReference type="ARBA" id="ARBA00007261"/>
    </source>
</evidence>
<keyword evidence="3" id="KW-0479">Metal-binding</keyword>
<feature type="domain" description="Peptidase M16 C-terminal" evidence="9">
    <location>
        <begin position="713"/>
        <end position="898"/>
    </location>
</feature>
<reference evidence="10 11" key="1">
    <citation type="journal article" date="2024" name="Science">
        <title>Giant polyketide synthase enzymes in the biosynthesis of giant marine polyether toxins.</title>
        <authorList>
            <person name="Fallon T.R."/>
            <person name="Shende V.V."/>
            <person name="Wierzbicki I.H."/>
            <person name="Pendleton A.L."/>
            <person name="Watervoot N.F."/>
            <person name="Auber R.P."/>
            <person name="Gonzalez D.J."/>
            <person name="Wisecaver J.H."/>
            <person name="Moore B.S."/>
        </authorList>
    </citation>
    <scope>NUCLEOTIDE SEQUENCE [LARGE SCALE GENOMIC DNA]</scope>
    <source>
        <strain evidence="10 11">12B1</strain>
    </source>
</reference>